<dbReference type="PANTHER" id="PTHR10221">
    <property type="entry name" value="TRANSCRIPTION INITIATION FACTOR TFIID SUBUNIT 6"/>
    <property type="match status" value="1"/>
</dbReference>
<reference evidence="7" key="1">
    <citation type="journal article" date="2023" name="G3 (Bethesda)">
        <title>Whole genome assemblies of Zophobas morio and Tenebrio molitor.</title>
        <authorList>
            <person name="Kaur S."/>
            <person name="Stinson S.A."/>
            <person name="diCenzo G.C."/>
        </authorList>
    </citation>
    <scope>NUCLEOTIDE SEQUENCE</scope>
    <source>
        <strain evidence="7">QUZm001</strain>
    </source>
</reference>
<dbReference type="CDD" id="cd08050">
    <property type="entry name" value="TAF6C"/>
    <property type="match status" value="1"/>
</dbReference>
<protein>
    <recommendedName>
        <fullName evidence="6">TAF6 C-terminal HEAT repeat domain-containing protein</fullName>
    </recommendedName>
</protein>
<keyword evidence="3" id="KW-0805">Transcription regulation</keyword>
<evidence type="ECO:0000259" key="6">
    <source>
        <dbReference type="Pfam" id="PF07571"/>
    </source>
</evidence>
<evidence type="ECO:0000313" key="7">
    <source>
        <dbReference type="EMBL" id="KAJ3653673.1"/>
    </source>
</evidence>
<comment type="similarity">
    <text evidence="2">Belongs to the TAF6 family.</text>
</comment>
<evidence type="ECO:0000256" key="4">
    <source>
        <dbReference type="ARBA" id="ARBA00023163"/>
    </source>
</evidence>
<dbReference type="GO" id="GO:0003713">
    <property type="term" value="F:transcription coactivator activity"/>
    <property type="evidence" value="ECO:0007669"/>
    <property type="project" value="TreeGrafter"/>
</dbReference>
<gene>
    <name evidence="7" type="ORF">Zmor_012912</name>
</gene>
<dbReference type="InterPro" id="IPR037796">
    <property type="entry name" value="TAF6"/>
</dbReference>
<evidence type="ECO:0000256" key="3">
    <source>
        <dbReference type="ARBA" id="ARBA00023015"/>
    </source>
</evidence>
<comment type="caution">
    <text evidence="7">The sequence shown here is derived from an EMBL/GenBank/DDBJ whole genome shotgun (WGS) entry which is preliminary data.</text>
</comment>
<dbReference type="Proteomes" id="UP001168821">
    <property type="component" value="Unassembled WGS sequence"/>
</dbReference>
<keyword evidence="5" id="KW-0539">Nucleus</keyword>
<dbReference type="GO" id="GO:0005669">
    <property type="term" value="C:transcription factor TFIID complex"/>
    <property type="evidence" value="ECO:0007669"/>
    <property type="project" value="InterPro"/>
</dbReference>
<keyword evidence="8" id="KW-1185">Reference proteome</keyword>
<organism evidence="7 8">
    <name type="scientific">Zophobas morio</name>
    <dbReference type="NCBI Taxonomy" id="2755281"/>
    <lineage>
        <taxon>Eukaryota</taxon>
        <taxon>Metazoa</taxon>
        <taxon>Ecdysozoa</taxon>
        <taxon>Arthropoda</taxon>
        <taxon>Hexapoda</taxon>
        <taxon>Insecta</taxon>
        <taxon>Pterygota</taxon>
        <taxon>Neoptera</taxon>
        <taxon>Endopterygota</taxon>
        <taxon>Coleoptera</taxon>
        <taxon>Polyphaga</taxon>
        <taxon>Cucujiformia</taxon>
        <taxon>Tenebrionidae</taxon>
        <taxon>Zophobas</taxon>
    </lineage>
</organism>
<proteinExistence type="inferred from homology"/>
<dbReference type="InterPro" id="IPR011442">
    <property type="entry name" value="TAF6_C"/>
</dbReference>
<dbReference type="GO" id="GO:0046695">
    <property type="term" value="C:SLIK (SAGA-like) complex"/>
    <property type="evidence" value="ECO:0007669"/>
    <property type="project" value="InterPro"/>
</dbReference>
<keyword evidence="4" id="KW-0804">Transcription</keyword>
<dbReference type="GO" id="GO:0000124">
    <property type="term" value="C:SAGA complex"/>
    <property type="evidence" value="ECO:0007669"/>
    <property type="project" value="InterPro"/>
</dbReference>
<sequence length="317" mass="36203">MSDYLKDLEKYKLEPKPAPRATPAEKKFTPKADPILLKLYPDPHPLSSEEQIFFVKLTEGAFGFNEHVRNETLQILARDYHVRFLAPYLCSFIKEAICANIVFLDLSLLIYSVRMVKSLMSNPYVNLKVHLHVLLPAILSCVLSRRISKYNYDNHWTLRDFSAQVVAAICCTHSNKVNQIKTRVVRVYLEAVQDMRKPLTTLYGGLKGLSCFGEETIKTCIIPFIPAVSRRICALLEKTVYLGDTTNETKQIKHVTDLILAITGPVLLQYKNINDGGVSYVKEFGYLGYTLYSHVKNMEKIEAEKKNLYSVYLFCSC</sequence>
<evidence type="ECO:0000256" key="2">
    <source>
        <dbReference type="ARBA" id="ARBA00007688"/>
    </source>
</evidence>
<dbReference type="EMBL" id="JALNTZ010000004">
    <property type="protein sequence ID" value="KAJ3653673.1"/>
    <property type="molecule type" value="Genomic_DNA"/>
</dbReference>
<dbReference type="AlphaFoldDB" id="A0AA38IES4"/>
<accession>A0AA38IES4</accession>
<dbReference type="Pfam" id="PF07571">
    <property type="entry name" value="TAF6_C"/>
    <property type="match status" value="1"/>
</dbReference>
<dbReference type="FunFam" id="1.25.40.770:FF:000001">
    <property type="entry name" value="Transcription initiation factor TFIID subunit 6"/>
    <property type="match status" value="1"/>
</dbReference>
<comment type="subcellular location">
    <subcellularLocation>
        <location evidence="1">Nucleus</location>
    </subcellularLocation>
</comment>
<evidence type="ECO:0000256" key="5">
    <source>
        <dbReference type="ARBA" id="ARBA00023242"/>
    </source>
</evidence>
<dbReference type="GO" id="GO:0016251">
    <property type="term" value="F:RNA polymerase II general transcription initiation factor activity"/>
    <property type="evidence" value="ECO:0007669"/>
    <property type="project" value="InterPro"/>
</dbReference>
<feature type="domain" description="TAF6 C-terminal HEAT repeat" evidence="6">
    <location>
        <begin position="44"/>
        <end position="224"/>
    </location>
</feature>
<evidence type="ECO:0000256" key="1">
    <source>
        <dbReference type="ARBA" id="ARBA00004123"/>
    </source>
</evidence>
<evidence type="ECO:0000313" key="8">
    <source>
        <dbReference type="Proteomes" id="UP001168821"/>
    </source>
</evidence>
<dbReference type="Gene3D" id="1.25.40.770">
    <property type="entry name" value="TAF6, C-terminal HEAT repeat domain"/>
    <property type="match status" value="1"/>
</dbReference>
<dbReference type="PANTHER" id="PTHR10221:SF9">
    <property type="entry name" value="TRANSCRIPTION INITIATION FACTOR TFIID SUBUNIT 6"/>
    <property type="match status" value="1"/>
</dbReference>
<dbReference type="InterPro" id="IPR046344">
    <property type="entry name" value="TAF6_C_sf"/>
</dbReference>
<name>A0AA38IES4_9CUCU</name>
<dbReference type="GO" id="GO:0051123">
    <property type="term" value="P:RNA polymerase II preinitiation complex assembly"/>
    <property type="evidence" value="ECO:0007669"/>
    <property type="project" value="TreeGrafter"/>
</dbReference>